<gene>
    <name evidence="2" type="ORF">DIT26_02215</name>
</gene>
<evidence type="ECO:0000313" key="3">
    <source>
        <dbReference type="Proteomes" id="UP000264215"/>
    </source>
</evidence>
<protein>
    <recommendedName>
        <fullName evidence="1">DUF6305 domain-containing protein</fullName>
    </recommendedName>
</protein>
<reference evidence="2 3" key="1">
    <citation type="journal article" date="2018" name="Nat. Biotechnol.">
        <title>A standardized bacterial taxonomy based on genome phylogeny substantially revises the tree of life.</title>
        <authorList>
            <person name="Parks D.H."/>
            <person name="Chuvochina M."/>
            <person name="Waite D.W."/>
            <person name="Rinke C."/>
            <person name="Skarshewski A."/>
            <person name="Chaumeil P.A."/>
            <person name="Hugenholtz P."/>
        </authorList>
    </citation>
    <scope>NUCLEOTIDE SEQUENCE [LARGE SCALE GENOMIC DNA]</scope>
    <source>
        <strain evidence="2">UBA9905</strain>
    </source>
</reference>
<dbReference type="EMBL" id="DQBS01000056">
    <property type="protein sequence ID" value="HCO69391.1"/>
    <property type="molecule type" value="Genomic_DNA"/>
</dbReference>
<proteinExistence type="predicted"/>
<organism evidence="2 3">
    <name type="scientific">Mesotoga infera</name>
    <dbReference type="NCBI Taxonomy" id="1236046"/>
    <lineage>
        <taxon>Bacteria</taxon>
        <taxon>Thermotogati</taxon>
        <taxon>Thermotogota</taxon>
        <taxon>Thermotogae</taxon>
        <taxon>Kosmotogales</taxon>
        <taxon>Kosmotogaceae</taxon>
        <taxon>Mesotoga</taxon>
    </lineage>
</organism>
<dbReference type="Pfam" id="PF19823">
    <property type="entry name" value="DUF6305"/>
    <property type="match status" value="1"/>
</dbReference>
<accession>A0A3D3TKE8</accession>
<feature type="domain" description="DUF6305" evidence="1">
    <location>
        <begin position="33"/>
        <end position="193"/>
    </location>
</feature>
<dbReference type="AlphaFoldDB" id="A0A3D3TKE8"/>
<dbReference type="InterPro" id="IPR046272">
    <property type="entry name" value="DUF6305"/>
</dbReference>
<evidence type="ECO:0000313" key="2">
    <source>
        <dbReference type="EMBL" id="HCO69391.1"/>
    </source>
</evidence>
<dbReference type="Proteomes" id="UP000264215">
    <property type="component" value="Unassembled WGS sequence"/>
</dbReference>
<name>A0A3D3TKE8_9BACT</name>
<evidence type="ECO:0000259" key="1">
    <source>
        <dbReference type="Pfam" id="PF19823"/>
    </source>
</evidence>
<sequence>MRKITLGFLLLLILVLPWSTLFSGETEMPIVQPPMVVTTMGQSPGALMFRLVCTRSQIACVQEDLLTAEQLAEMAAGENAPKTLVITTGTSLKGMGAAGIDMDFEVKRVEALISKAKELGMTIIGAHIEGMARRVDSTDERSINTVIPKSDLILVIADSDSDGFFTNYSEENGIPLIKVKESLDIGPALKELFESE</sequence>
<comment type="caution">
    <text evidence="2">The sequence shown here is derived from an EMBL/GenBank/DDBJ whole genome shotgun (WGS) entry which is preliminary data.</text>
</comment>